<feature type="transmembrane region" description="Helical" evidence="6">
    <location>
        <begin position="230"/>
        <end position="251"/>
    </location>
</feature>
<organism evidence="9 10">
    <name type="scientific">Pleurodeles waltl</name>
    <name type="common">Iberian ribbed newt</name>
    <dbReference type="NCBI Taxonomy" id="8319"/>
    <lineage>
        <taxon>Eukaryota</taxon>
        <taxon>Metazoa</taxon>
        <taxon>Chordata</taxon>
        <taxon>Craniata</taxon>
        <taxon>Vertebrata</taxon>
        <taxon>Euteleostomi</taxon>
        <taxon>Amphibia</taxon>
        <taxon>Batrachia</taxon>
        <taxon>Caudata</taxon>
        <taxon>Salamandroidea</taxon>
        <taxon>Salamandridae</taxon>
        <taxon>Pleurodelinae</taxon>
        <taxon>Pleurodeles</taxon>
    </lineage>
</organism>
<evidence type="ECO:0000256" key="4">
    <source>
        <dbReference type="ARBA" id="ARBA00023136"/>
    </source>
</evidence>
<dbReference type="GO" id="GO:0007166">
    <property type="term" value="P:cell surface receptor signaling pathway"/>
    <property type="evidence" value="ECO:0007669"/>
    <property type="project" value="InterPro"/>
</dbReference>
<keyword evidence="10" id="KW-1185">Reference proteome</keyword>
<feature type="transmembrane region" description="Helical" evidence="6">
    <location>
        <begin position="429"/>
        <end position="450"/>
    </location>
</feature>
<dbReference type="Pfam" id="PF00002">
    <property type="entry name" value="7tm_2"/>
    <property type="match status" value="1"/>
</dbReference>
<dbReference type="InterPro" id="IPR053986">
    <property type="entry name" value="GPR128_GAIN_subdom_B"/>
</dbReference>
<gene>
    <name evidence="9" type="ORF">NDU88_005206</name>
</gene>
<name>A0AAV7NVY6_PLEWA</name>
<protein>
    <submittedName>
        <fullName evidence="9">Uncharacterized protein</fullName>
    </submittedName>
</protein>
<feature type="transmembrane region" description="Helical" evidence="6">
    <location>
        <begin position="456"/>
        <end position="477"/>
    </location>
</feature>
<dbReference type="Pfam" id="PF22261">
    <property type="entry name" value="GPR128_GAIN_subdom_B"/>
    <property type="match status" value="1"/>
</dbReference>
<evidence type="ECO:0000256" key="3">
    <source>
        <dbReference type="ARBA" id="ARBA00022989"/>
    </source>
</evidence>
<sequence>MEVFSLEGTNVTQKSVAVQSAELLMDESRGVLFTALNVGEYNDTFVSNSIIVDNNVKQFTVNPNAEIQLFVNATGSTNETSLPRIGFVLYQNDKFFKSEHFKSKRDFSRKIISGNIPSTNSYNVELAIRRQDNTRFSLQDFACVFWNYSEGDWDTRGCEKILVDDGFLRCICNHTTNFAVLMSFRQHYTYAKPLEIASVAGCSLSIFGLAITIIFQVINKPKKTRRSSAVWTLVSLCAAMLAFNVIFIFGVENKNGANQKSHSEVNITQENTVLDSDIVKTRNDLCTAVTVLLHYFLLATFAWTAVIAGEMYMNFIRVFTVPPRHFKLIQLAIGWGIPAVIVAVTFGATYPFDDLRYRQEEFCWLAALNDDHNFDVNKPMLWAFLLPVGVILIFNIIIFLSVSILVICTHKNNLQSTRNVSYIKKAVSTLSVAITLGITWVIGYLLLIQTDPTTSTIFSFVFCLLNATQGLQIFVLYTLKSPVFLKQVTKLFNKVSAPMIYIHSDKYHMIKRRAKTTNERYKLHETTTDSTEFTLSTTAN</sequence>
<keyword evidence="2 6" id="KW-0812">Transmembrane</keyword>
<dbReference type="InterPro" id="IPR017981">
    <property type="entry name" value="GPCR_2-like_7TM"/>
</dbReference>
<dbReference type="SMART" id="SM00303">
    <property type="entry name" value="GPS"/>
    <property type="match status" value="1"/>
</dbReference>
<accession>A0AAV7NVY6</accession>
<dbReference type="EMBL" id="JANPWB010000012">
    <property type="protein sequence ID" value="KAJ1117005.1"/>
    <property type="molecule type" value="Genomic_DNA"/>
</dbReference>
<feature type="transmembrane region" description="Helical" evidence="6">
    <location>
        <begin position="328"/>
        <end position="350"/>
    </location>
</feature>
<dbReference type="GO" id="GO:0016020">
    <property type="term" value="C:membrane"/>
    <property type="evidence" value="ECO:0007669"/>
    <property type="project" value="UniProtKB-SubCell"/>
</dbReference>
<reference evidence="9" key="1">
    <citation type="journal article" date="2022" name="bioRxiv">
        <title>Sequencing and chromosome-scale assembly of the giantPleurodeles waltlgenome.</title>
        <authorList>
            <person name="Brown T."/>
            <person name="Elewa A."/>
            <person name="Iarovenko S."/>
            <person name="Subramanian E."/>
            <person name="Araus A.J."/>
            <person name="Petzold A."/>
            <person name="Susuki M."/>
            <person name="Suzuki K.-i.T."/>
            <person name="Hayashi T."/>
            <person name="Toyoda A."/>
            <person name="Oliveira C."/>
            <person name="Osipova E."/>
            <person name="Leigh N.D."/>
            <person name="Simon A."/>
            <person name="Yun M.H."/>
        </authorList>
    </citation>
    <scope>NUCLEOTIDE SEQUENCE</scope>
    <source>
        <strain evidence="9">20211129_DDA</strain>
        <tissue evidence="9">Liver</tissue>
    </source>
</reference>
<evidence type="ECO:0000313" key="10">
    <source>
        <dbReference type="Proteomes" id="UP001066276"/>
    </source>
</evidence>
<dbReference type="Pfam" id="PF01825">
    <property type="entry name" value="GPS"/>
    <property type="match status" value="1"/>
</dbReference>
<dbReference type="PANTHER" id="PTHR47767:SF1">
    <property type="entry name" value="ADHESION G PROTEIN-COUPLED RECEPTOR G7"/>
    <property type="match status" value="1"/>
</dbReference>
<feature type="domain" description="GAIN-B" evidence="7">
    <location>
        <begin position="34"/>
        <end position="188"/>
    </location>
</feature>
<feature type="transmembrane region" description="Helical" evidence="6">
    <location>
        <begin position="381"/>
        <end position="408"/>
    </location>
</feature>
<dbReference type="InterPro" id="IPR046338">
    <property type="entry name" value="GAIN_dom_sf"/>
</dbReference>
<evidence type="ECO:0000256" key="2">
    <source>
        <dbReference type="ARBA" id="ARBA00022692"/>
    </source>
</evidence>
<comment type="caution">
    <text evidence="9">The sequence shown here is derived from an EMBL/GenBank/DDBJ whole genome shotgun (WGS) entry which is preliminary data.</text>
</comment>
<evidence type="ECO:0000259" key="8">
    <source>
        <dbReference type="PROSITE" id="PS50261"/>
    </source>
</evidence>
<dbReference type="InterPro" id="IPR000832">
    <property type="entry name" value="GPCR_2_secretin-like"/>
</dbReference>
<dbReference type="Proteomes" id="UP001066276">
    <property type="component" value="Chromosome 8"/>
</dbReference>
<dbReference type="Gene3D" id="2.60.220.50">
    <property type="match status" value="1"/>
</dbReference>
<evidence type="ECO:0000256" key="6">
    <source>
        <dbReference type="SAM" id="Phobius"/>
    </source>
</evidence>
<dbReference type="PANTHER" id="PTHR47767">
    <property type="entry name" value="ADHESION G PROTEIN-COUPLED RECEPTOR G7"/>
    <property type="match status" value="1"/>
</dbReference>
<dbReference type="PROSITE" id="PS50261">
    <property type="entry name" value="G_PROTEIN_RECEP_F2_4"/>
    <property type="match status" value="1"/>
</dbReference>
<feature type="domain" description="G-protein coupled receptors family 2 profile 2" evidence="8">
    <location>
        <begin position="194"/>
        <end position="481"/>
    </location>
</feature>
<keyword evidence="3 6" id="KW-1133">Transmembrane helix</keyword>
<dbReference type="InterPro" id="IPR053066">
    <property type="entry name" value="ADGR_G7"/>
</dbReference>
<dbReference type="GO" id="GO:0004930">
    <property type="term" value="F:G protein-coupled receptor activity"/>
    <property type="evidence" value="ECO:0007669"/>
    <property type="project" value="InterPro"/>
</dbReference>
<feature type="transmembrane region" description="Helical" evidence="6">
    <location>
        <begin position="196"/>
        <end position="218"/>
    </location>
</feature>
<evidence type="ECO:0000313" key="9">
    <source>
        <dbReference type="EMBL" id="KAJ1117005.1"/>
    </source>
</evidence>
<comment type="subcellular location">
    <subcellularLocation>
        <location evidence="1">Membrane</location>
        <topology evidence="1">Multi-pass membrane protein</topology>
    </subcellularLocation>
</comment>
<dbReference type="InterPro" id="IPR057244">
    <property type="entry name" value="GAIN_B"/>
</dbReference>
<evidence type="ECO:0000256" key="1">
    <source>
        <dbReference type="ARBA" id="ARBA00004141"/>
    </source>
</evidence>
<keyword evidence="5" id="KW-1015">Disulfide bond</keyword>
<evidence type="ECO:0000256" key="5">
    <source>
        <dbReference type="ARBA" id="ARBA00023157"/>
    </source>
</evidence>
<evidence type="ECO:0000259" key="7">
    <source>
        <dbReference type="PROSITE" id="PS50221"/>
    </source>
</evidence>
<keyword evidence="4 6" id="KW-0472">Membrane</keyword>
<dbReference type="AlphaFoldDB" id="A0AAV7NVY6"/>
<dbReference type="PRINTS" id="PR00249">
    <property type="entry name" value="GPCRSECRETIN"/>
</dbReference>
<dbReference type="Gene3D" id="1.20.1070.10">
    <property type="entry name" value="Rhodopsin 7-helix transmembrane proteins"/>
    <property type="match status" value="1"/>
</dbReference>
<feature type="transmembrane region" description="Helical" evidence="6">
    <location>
        <begin position="292"/>
        <end position="316"/>
    </location>
</feature>
<proteinExistence type="predicted"/>
<dbReference type="InterPro" id="IPR000203">
    <property type="entry name" value="GPS"/>
</dbReference>
<dbReference type="PROSITE" id="PS50221">
    <property type="entry name" value="GAIN_B"/>
    <property type="match status" value="1"/>
</dbReference>